<sequence length="146" mass="16019">MIDSFASLEDEVQNLKASTSTSPDNDKDGEKNTVNESAAVVGELVVPENAPPREQEEPITDEVIEEDDVSFTHFVHSISSTTINASIEPARIDKDVEAEEEEDDEDDTIDNSDKDLDGSDDNDDDDDGWFIDQPIKPPPSKGVVIK</sequence>
<dbReference type="EMBL" id="CM042062">
    <property type="protein sequence ID" value="KAI3669203.1"/>
    <property type="molecule type" value="Genomic_DNA"/>
</dbReference>
<proteinExistence type="predicted"/>
<dbReference type="Proteomes" id="UP001055879">
    <property type="component" value="Linkage Group LG16"/>
</dbReference>
<name>A0ACB8XLC6_ARCLA</name>
<keyword evidence="2" id="KW-1185">Reference proteome</keyword>
<evidence type="ECO:0000313" key="1">
    <source>
        <dbReference type="EMBL" id="KAI3669203.1"/>
    </source>
</evidence>
<reference evidence="1 2" key="2">
    <citation type="journal article" date="2022" name="Mol. Ecol. Resour.">
        <title>The genomes of chicory, endive, great burdock and yacon provide insights into Asteraceae paleo-polyploidization history and plant inulin production.</title>
        <authorList>
            <person name="Fan W."/>
            <person name="Wang S."/>
            <person name="Wang H."/>
            <person name="Wang A."/>
            <person name="Jiang F."/>
            <person name="Liu H."/>
            <person name="Zhao H."/>
            <person name="Xu D."/>
            <person name="Zhang Y."/>
        </authorList>
    </citation>
    <scope>NUCLEOTIDE SEQUENCE [LARGE SCALE GENOMIC DNA]</scope>
    <source>
        <strain evidence="2">cv. Niubang</strain>
    </source>
</reference>
<gene>
    <name evidence="1" type="ORF">L6452_40430</name>
</gene>
<protein>
    <submittedName>
        <fullName evidence="1">Uncharacterized protein</fullName>
    </submittedName>
</protein>
<reference evidence="2" key="1">
    <citation type="journal article" date="2022" name="Mol. Ecol. Resour.">
        <title>The genomes of chicory, endive, great burdock and yacon provide insights into Asteraceae palaeo-polyploidization history and plant inulin production.</title>
        <authorList>
            <person name="Fan W."/>
            <person name="Wang S."/>
            <person name="Wang H."/>
            <person name="Wang A."/>
            <person name="Jiang F."/>
            <person name="Liu H."/>
            <person name="Zhao H."/>
            <person name="Xu D."/>
            <person name="Zhang Y."/>
        </authorList>
    </citation>
    <scope>NUCLEOTIDE SEQUENCE [LARGE SCALE GENOMIC DNA]</scope>
    <source>
        <strain evidence="2">cv. Niubang</strain>
    </source>
</reference>
<comment type="caution">
    <text evidence="1">The sequence shown here is derived from an EMBL/GenBank/DDBJ whole genome shotgun (WGS) entry which is preliminary data.</text>
</comment>
<organism evidence="1 2">
    <name type="scientific">Arctium lappa</name>
    <name type="common">Greater burdock</name>
    <name type="synonym">Lappa major</name>
    <dbReference type="NCBI Taxonomy" id="4217"/>
    <lineage>
        <taxon>Eukaryota</taxon>
        <taxon>Viridiplantae</taxon>
        <taxon>Streptophyta</taxon>
        <taxon>Embryophyta</taxon>
        <taxon>Tracheophyta</taxon>
        <taxon>Spermatophyta</taxon>
        <taxon>Magnoliopsida</taxon>
        <taxon>eudicotyledons</taxon>
        <taxon>Gunneridae</taxon>
        <taxon>Pentapetalae</taxon>
        <taxon>asterids</taxon>
        <taxon>campanulids</taxon>
        <taxon>Asterales</taxon>
        <taxon>Asteraceae</taxon>
        <taxon>Carduoideae</taxon>
        <taxon>Cardueae</taxon>
        <taxon>Arctiinae</taxon>
        <taxon>Arctium</taxon>
    </lineage>
</organism>
<accession>A0ACB8XLC6</accession>
<evidence type="ECO:0000313" key="2">
    <source>
        <dbReference type="Proteomes" id="UP001055879"/>
    </source>
</evidence>